<dbReference type="OrthoDB" id="3469466at2759"/>
<keyword evidence="3" id="KW-1185">Reference proteome</keyword>
<dbReference type="AlphaFoldDB" id="A0A9N9UGG1"/>
<evidence type="ECO:0000313" key="3">
    <source>
        <dbReference type="Proteomes" id="UP000754883"/>
    </source>
</evidence>
<gene>
    <name evidence="2" type="ORF">CBYS24578_00007864</name>
</gene>
<dbReference type="PANTHER" id="PTHR35910:SF6">
    <property type="entry name" value="2EXR DOMAIN-CONTAINING PROTEIN"/>
    <property type="match status" value="1"/>
</dbReference>
<name>A0A9N9UGG1_9HYPO</name>
<proteinExistence type="predicted"/>
<evidence type="ECO:0000313" key="2">
    <source>
        <dbReference type="EMBL" id="CAG9986667.1"/>
    </source>
</evidence>
<sequence length="394" mass="44748">METSQLRFMTSNQIHFSKDNPSSKYLSFHLFTHLPPEIKLKVWELSLPCRRRLFTLCLNHEAKNDAGVVHGYKVSIEQPPRPIPQSSVCVESRKVVRQFFRLSLLVIADNDRPLTVWINPESDHLFLRKFDVDITTFANFIIDIKSSDPQRKGILHIAFDSLCRTSVPSLKALSADLANDVPQETIAALSEWVLGLKSIWFIHLLSSESRLGAGPISGTGNSTIKGLNRSMPLFPHAVEFDLFEEDIRPYQSSLKSHTVFYNPNAAVKAWEAMENELGIRSDARPHPARQISHILAVTARQGYLRPASAEVRSARSMDDYLQLEQERTKDFFTRGGGTFFPQWRETEEQKRNLLSAAGFWVFPYGTFDTLEEKLVGKACQDLSDQRPGLGLFEL</sequence>
<dbReference type="EMBL" id="CABFNO020001405">
    <property type="protein sequence ID" value="CAG9986667.1"/>
    <property type="molecule type" value="Genomic_DNA"/>
</dbReference>
<dbReference type="PANTHER" id="PTHR35910">
    <property type="entry name" value="2EXR DOMAIN-CONTAINING PROTEIN"/>
    <property type="match status" value="1"/>
</dbReference>
<dbReference type="Proteomes" id="UP000754883">
    <property type="component" value="Unassembled WGS sequence"/>
</dbReference>
<organism evidence="2 3">
    <name type="scientific">Clonostachys byssicola</name>
    <dbReference type="NCBI Taxonomy" id="160290"/>
    <lineage>
        <taxon>Eukaryota</taxon>
        <taxon>Fungi</taxon>
        <taxon>Dikarya</taxon>
        <taxon>Ascomycota</taxon>
        <taxon>Pezizomycotina</taxon>
        <taxon>Sordariomycetes</taxon>
        <taxon>Hypocreomycetidae</taxon>
        <taxon>Hypocreales</taxon>
        <taxon>Bionectriaceae</taxon>
        <taxon>Clonostachys</taxon>
    </lineage>
</organism>
<feature type="domain" description="2EXR" evidence="1">
    <location>
        <begin position="28"/>
        <end position="125"/>
    </location>
</feature>
<dbReference type="Pfam" id="PF20150">
    <property type="entry name" value="2EXR"/>
    <property type="match status" value="1"/>
</dbReference>
<evidence type="ECO:0000259" key="1">
    <source>
        <dbReference type="Pfam" id="PF20150"/>
    </source>
</evidence>
<comment type="caution">
    <text evidence="2">The sequence shown here is derived from an EMBL/GenBank/DDBJ whole genome shotgun (WGS) entry which is preliminary data.</text>
</comment>
<reference evidence="3" key="1">
    <citation type="submission" date="2019-06" db="EMBL/GenBank/DDBJ databases">
        <authorList>
            <person name="Broberg M."/>
        </authorList>
    </citation>
    <scope>NUCLEOTIDE SEQUENCE [LARGE SCALE GENOMIC DNA]</scope>
</reference>
<dbReference type="InterPro" id="IPR045518">
    <property type="entry name" value="2EXR"/>
</dbReference>
<accession>A0A9N9UGG1</accession>
<protein>
    <recommendedName>
        <fullName evidence="1">2EXR domain-containing protein</fullName>
    </recommendedName>
</protein>
<reference evidence="2 3" key="2">
    <citation type="submission" date="2021-10" db="EMBL/GenBank/DDBJ databases">
        <authorList>
            <person name="Piombo E."/>
        </authorList>
    </citation>
    <scope>NUCLEOTIDE SEQUENCE [LARGE SCALE GENOMIC DNA]</scope>
</reference>